<dbReference type="GO" id="GO:0004146">
    <property type="term" value="F:dihydrofolate reductase activity"/>
    <property type="evidence" value="ECO:0007669"/>
    <property type="project" value="UniProtKB-EC"/>
</dbReference>
<dbReference type="EC" id="1.5.1.3" evidence="3 8"/>
<dbReference type="InterPro" id="IPR024072">
    <property type="entry name" value="DHFR-like_dom_sf"/>
</dbReference>
<organism evidence="11 12">
    <name type="scientific">Candidatus Magasanikbacteria bacterium GW2011_GWA2_56_11</name>
    <dbReference type="NCBI Taxonomy" id="1619044"/>
    <lineage>
        <taxon>Bacteria</taxon>
        <taxon>Candidatus Magasanikiibacteriota</taxon>
    </lineage>
</organism>
<dbReference type="InterPro" id="IPR001796">
    <property type="entry name" value="DHFR_dom"/>
</dbReference>
<dbReference type="PROSITE" id="PS51330">
    <property type="entry name" value="DHFR_2"/>
    <property type="match status" value="1"/>
</dbReference>
<dbReference type="InterPro" id="IPR017925">
    <property type="entry name" value="DHFR_CS"/>
</dbReference>
<dbReference type="PATRIC" id="fig|1619044.3.peg.136"/>
<dbReference type="PIRSF" id="PIRSF000194">
    <property type="entry name" value="DHFR"/>
    <property type="match status" value="1"/>
</dbReference>
<dbReference type="GO" id="GO:0046452">
    <property type="term" value="P:dihydrofolate metabolic process"/>
    <property type="evidence" value="ECO:0007669"/>
    <property type="project" value="TreeGrafter"/>
</dbReference>
<comment type="similarity">
    <text evidence="2 8 9">Belongs to the dihydrofolate reductase family.</text>
</comment>
<dbReference type="GO" id="GO:0006730">
    <property type="term" value="P:one-carbon metabolic process"/>
    <property type="evidence" value="ECO:0007669"/>
    <property type="project" value="UniProtKB-KW"/>
</dbReference>
<evidence type="ECO:0000256" key="3">
    <source>
        <dbReference type="ARBA" id="ARBA00012856"/>
    </source>
</evidence>
<dbReference type="SUPFAM" id="SSF53597">
    <property type="entry name" value="Dihydrofolate reductase-like"/>
    <property type="match status" value="1"/>
</dbReference>
<dbReference type="Proteomes" id="UP000033870">
    <property type="component" value="Unassembled WGS sequence"/>
</dbReference>
<evidence type="ECO:0000256" key="1">
    <source>
        <dbReference type="ARBA" id="ARBA00004903"/>
    </source>
</evidence>
<keyword evidence="5 8" id="KW-0521">NADP</keyword>
<dbReference type="PRINTS" id="PR00070">
    <property type="entry name" value="DHFR"/>
</dbReference>
<evidence type="ECO:0000313" key="11">
    <source>
        <dbReference type="EMBL" id="KKW42909.1"/>
    </source>
</evidence>
<feature type="domain" description="DHFR" evidence="10">
    <location>
        <begin position="2"/>
        <end position="157"/>
    </location>
</feature>
<protein>
    <recommendedName>
        <fullName evidence="3 8">Dihydrofolate reductase</fullName>
        <ecNumber evidence="3 8">1.5.1.3</ecNumber>
    </recommendedName>
</protein>
<evidence type="ECO:0000256" key="6">
    <source>
        <dbReference type="ARBA" id="ARBA00023002"/>
    </source>
</evidence>
<dbReference type="AlphaFoldDB" id="A0A0G2BBH6"/>
<keyword evidence="6 8" id="KW-0560">Oxidoreductase</keyword>
<gene>
    <name evidence="11" type="ORF">UY92_C0002G0026</name>
</gene>
<accession>A0A0G2BBH6</accession>
<dbReference type="Pfam" id="PF00186">
    <property type="entry name" value="DHFR_1"/>
    <property type="match status" value="1"/>
</dbReference>
<evidence type="ECO:0000256" key="5">
    <source>
        <dbReference type="ARBA" id="ARBA00022857"/>
    </source>
</evidence>
<dbReference type="STRING" id="1619044.UY92_C0002G0026"/>
<dbReference type="GO" id="GO:0046655">
    <property type="term" value="P:folic acid metabolic process"/>
    <property type="evidence" value="ECO:0007669"/>
    <property type="project" value="TreeGrafter"/>
</dbReference>
<name>A0A0G2BBH6_9BACT</name>
<dbReference type="GO" id="GO:0046654">
    <property type="term" value="P:tetrahydrofolate biosynthetic process"/>
    <property type="evidence" value="ECO:0007669"/>
    <property type="project" value="UniProtKB-UniPathway"/>
</dbReference>
<proteinExistence type="inferred from homology"/>
<keyword evidence="4 8" id="KW-0554">One-carbon metabolism</keyword>
<dbReference type="PANTHER" id="PTHR48069:SF3">
    <property type="entry name" value="DIHYDROFOLATE REDUCTASE"/>
    <property type="match status" value="1"/>
</dbReference>
<sequence length="157" mass="17984">MPLSLIAAVSDNNCIGKKGRLPWHIPEDMQHFRDLTLGKPVLMGRKTWESIPDKFRPLPQRTNMVITRQADYPAPGGVERYAAIDEAIAAHPDEEIMIIGGADIYRQTIDRADRLYITHVHQIVDGDAFFPEINPQQWEPTERESRGNFEFVTYARI</sequence>
<dbReference type="PROSITE" id="PS00075">
    <property type="entry name" value="DHFR_1"/>
    <property type="match status" value="1"/>
</dbReference>
<comment type="caution">
    <text evidence="11">The sequence shown here is derived from an EMBL/GenBank/DDBJ whole genome shotgun (WGS) entry which is preliminary data.</text>
</comment>
<comment type="pathway">
    <text evidence="1 8">Cofactor biosynthesis; tetrahydrofolate biosynthesis; 5,6,7,8-tetrahydrofolate from 7,8-dihydrofolate: step 1/1.</text>
</comment>
<comment type="catalytic activity">
    <reaction evidence="8">
        <text>(6S)-5,6,7,8-tetrahydrofolate + NADP(+) = 7,8-dihydrofolate + NADPH + H(+)</text>
        <dbReference type="Rhea" id="RHEA:15009"/>
        <dbReference type="ChEBI" id="CHEBI:15378"/>
        <dbReference type="ChEBI" id="CHEBI:57451"/>
        <dbReference type="ChEBI" id="CHEBI:57453"/>
        <dbReference type="ChEBI" id="CHEBI:57783"/>
        <dbReference type="ChEBI" id="CHEBI:58349"/>
        <dbReference type="EC" id="1.5.1.3"/>
    </reaction>
</comment>
<evidence type="ECO:0000256" key="4">
    <source>
        <dbReference type="ARBA" id="ARBA00022563"/>
    </source>
</evidence>
<dbReference type="EMBL" id="LCRX01000002">
    <property type="protein sequence ID" value="KKW42909.1"/>
    <property type="molecule type" value="Genomic_DNA"/>
</dbReference>
<evidence type="ECO:0000256" key="2">
    <source>
        <dbReference type="ARBA" id="ARBA00009539"/>
    </source>
</evidence>
<evidence type="ECO:0000259" key="10">
    <source>
        <dbReference type="PROSITE" id="PS51330"/>
    </source>
</evidence>
<dbReference type="FunFam" id="3.40.430.10:FF:000001">
    <property type="entry name" value="Dihydrofolate reductase"/>
    <property type="match status" value="1"/>
</dbReference>
<evidence type="ECO:0000256" key="7">
    <source>
        <dbReference type="ARBA" id="ARBA00025067"/>
    </source>
</evidence>
<dbReference type="PANTHER" id="PTHR48069">
    <property type="entry name" value="DIHYDROFOLATE REDUCTASE"/>
    <property type="match status" value="1"/>
</dbReference>
<dbReference type="GO" id="GO:0005829">
    <property type="term" value="C:cytosol"/>
    <property type="evidence" value="ECO:0007669"/>
    <property type="project" value="TreeGrafter"/>
</dbReference>
<dbReference type="Gene3D" id="3.40.430.10">
    <property type="entry name" value="Dihydrofolate Reductase, subunit A"/>
    <property type="match status" value="1"/>
</dbReference>
<evidence type="ECO:0000313" key="12">
    <source>
        <dbReference type="Proteomes" id="UP000033870"/>
    </source>
</evidence>
<dbReference type="CDD" id="cd00209">
    <property type="entry name" value="DHFR"/>
    <property type="match status" value="1"/>
</dbReference>
<dbReference type="GO" id="GO:0070401">
    <property type="term" value="F:NADP+ binding"/>
    <property type="evidence" value="ECO:0007669"/>
    <property type="project" value="UniProtKB-ARBA"/>
</dbReference>
<reference evidence="11 12" key="1">
    <citation type="journal article" date="2015" name="Nature">
        <title>rRNA introns, odd ribosomes, and small enigmatic genomes across a large radiation of phyla.</title>
        <authorList>
            <person name="Brown C.T."/>
            <person name="Hug L.A."/>
            <person name="Thomas B.C."/>
            <person name="Sharon I."/>
            <person name="Castelle C.J."/>
            <person name="Singh A."/>
            <person name="Wilkins M.J."/>
            <person name="Williams K.H."/>
            <person name="Banfield J.F."/>
        </authorList>
    </citation>
    <scope>NUCLEOTIDE SEQUENCE [LARGE SCALE GENOMIC DNA]</scope>
</reference>
<dbReference type="InterPro" id="IPR012259">
    <property type="entry name" value="DHFR"/>
</dbReference>
<evidence type="ECO:0000256" key="9">
    <source>
        <dbReference type="RuleBase" id="RU004474"/>
    </source>
</evidence>
<dbReference type="UniPathway" id="UPA00077">
    <property type="reaction ID" value="UER00158"/>
</dbReference>
<comment type="function">
    <text evidence="7 8">Key enzyme in folate metabolism. Catalyzes an essential reaction for de novo glycine and purine synthesis, and for DNA precursor synthesis.</text>
</comment>
<evidence type="ECO:0000256" key="8">
    <source>
        <dbReference type="PIRNR" id="PIRNR000194"/>
    </source>
</evidence>